<organism evidence="1 2">
    <name type="scientific">Arthrobacter globiformis (strain ATCC 8010 / DSM 20124 / JCM 1332 / NBRC 12137 / NCIMB 8907 / NRRL B-2979 / 168)</name>
    <dbReference type="NCBI Taxonomy" id="1077972"/>
    <lineage>
        <taxon>Bacteria</taxon>
        <taxon>Bacillati</taxon>
        <taxon>Actinomycetota</taxon>
        <taxon>Actinomycetes</taxon>
        <taxon>Micrococcales</taxon>
        <taxon>Micrococcaceae</taxon>
        <taxon>Arthrobacter</taxon>
    </lineage>
</organism>
<dbReference type="AlphaFoldDB" id="H0QNF4"/>
<evidence type="ECO:0000313" key="1">
    <source>
        <dbReference type="EMBL" id="GAB14355.1"/>
    </source>
</evidence>
<reference evidence="1 2" key="1">
    <citation type="submission" date="2011-12" db="EMBL/GenBank/DDBJ databases">
        <title>Whole genome shotgun sequence of Arthrobacter globiformis NBRC 12137.</title>
        <authorList>
            <person name="Miyazawa S."/>
            <person name="Hosoyama A."/>
            <person name="Tsuchikane K."/>
            <person name="Katsumata H."/>
            <person name="Yamazaki S."/>
            <person name="Fujita N."/>
        </authorList>
    </citation>
    <scope>NUCLEOTIDE SEQUENCE [LARGE SCALE GENOMIC DNA]</scope>
    <source>
        <strain evidence="1 2">NBRC 12137</strain>
    </source>
</reference>
<dbReference type="STRING" id="1077972.ARGLB_064_01190"/>
<dbReference type="OrthoDB" id="5192783at2"/>
<dbReference type="Proteomes" id="UP000003828">
    <property type="component" value="Unassembled WGS sequence"/>
</dbReference>
<evidence type="ECO:0000313" key="2">
    <source>
        <dbReference type="Proteomes" id="UP000003828"/>
    </source>
</evidence>
<comment type="caution">
    <text evidence="1">The sequence shown here is derived from an EMBL/GenBank/DDBJ whole genome shotgun (WGS) entry which is preliminary data.</text>
</comment>
<accession>H0QNF4</accession>
<dbReference type="Gene3D" id="1.10.10.1150">
    <property type="entry name" value="Coenzyme PQQ synthesis protein D (PqqD)"/>
    <property type="match status" value="1"/>
</dbReference>
<dbReference type="EMBL" id="BAEG01000064">
    <property type="protein sequence ID" value="GAB14355.1"/>
    <property type="molecule type" value="Genomic_DNA"/>
</dbReference>
<dbReference type="InterPro" id="IPR041881">
    <property type="entry name" value="PqqD_sf"/>
</dbReference>
<dbReference type="Pfam" id="PF05402">
    <property type="entry name" value="PqqD"/>
    <property type="match status" value="1"/>
</dbReference>
<keyword evidence="2" id="KW-1185">Reference proteome</keyword>
<gene>
    <name evidence="1" type="ORF">ARGLB_064_01190</name>
</gene>
<sequence length="93" mass="10005">MVWRHSSLVAEVCTENAGRVALLHVDATQPVVLAGPAAAIWQLIDGRRGEEDVVADLKAEFEDRAGRLAAQVEAFLANLEAQRLIEAADEAAK</sequence>
<proteinExistence type="predicted"/>
<evidence type="ECO:0008006" key="3">
    <source>
        <dbReference type="Google" id="ProtNLM"/>
    </source>
</evidence>
<dbReference type="InterPro" id="IPR008792">
    <property type="entry name" value="PQQD"/>
</dbReference>
<dbReference type="RefSeq" id="WP_003802704.1">
    <property type="nucleotide sequence ID" value="NZ_BAEG01000064.1"/>
</dbReference>
<protein>
    <recommendedName>
        <fullName evidence="3">Coenzyme PQQ synthesis protein D</fullName>
    </recommendedName>
</protein>
<name>H0QNF4_ARTG1</name>